<organism evidence="1 2">
    <name type="scientific">Flavobacterium oreochromis</name>
    <dbReference type="NCBI Taxonomy" id="2906078"/>
    <lineage>
        <taxon>Bacteria</taxon>
        <taxon>Pseudomonadati</taxon>
        <taxon>Bacteroidota</taxon>
        <taxon>Flavobacteriia</taxon>
        <taxon>Flavobacteriales</taxon>
        <taxon>Flavobacteriaceae</taxon>
        <taxon>Flavobacterium</taxon>
    </lineage>
</organism>
<name>A0ABW8P9B8_9FLAO</name>
<gene>
    <name evidence="1" type="ORF">V3I07_09590</name>
</gene>
<dbReference type="PANTHER" id="PTHR41317:SF1">
    <property type="entry name" value="PD-(D_E)XK NUCLEASE FAMILY TRANSPOSASE"/>
    <property type="match status" value="1"/>
</dbReference>
<dbReference type="NCBIfam" id="TIGR01784">
    <property type="entry name" value="T_den_put_tspse"/>
    <property type="match status" value="1"/>
</dbReference>
<evidence type="ECO:0000313" key="1">
    <source>
        <dbReference type="EMBL" id="MFK7001147.1"/>
    </source>
</evidence>
<dbReference type="Proteomes" id="UP001621706">
    <property type="component" value="Unassembled WGS sequence"/>
</dbReference>
<proteinExistence type="predicted"/>
<evidence type="ECO:0000313" key="2">
    <source>
        <dbReference type="Proteomes" id="UP001621706"/>
    </source>
</evidence>
<reference evidence="1 2" key="1">
    <citation type="submission" date="2024-02" db="EMBL/GenBank/DDBJ databases">
        <title>Comparative Genomic Analysis of Flavobacterium Species Causing Columnaris Disease of Freshwater Fish in Thailand: Insights into Virulence and Resistance Mechanisms.</title>
        <authorList>
            <person name="Nguyen D."/>
            <person name="Chokmangmeepisarn P."/>
            <person name="Khianchaikhan K."/>
            <person name="Morishita M."/>
            <person name="Bunnoy A."/>
            <person name="Rodkhum C."/>
        </authorList>
    </citation>
    <scope>NUCLEOTIDE SEQUENCE [LARGE SCALE GENOMIC DNA]</scope>
    <source>
        <strain evidence="1 2">CNRT2201</strain>
    </source>
</reference>
<keyword evidence="2" id="KW-1185">Reference proteome</keyword>
<dbReference type="EMBL" id="JAZGZP010000012">
    <property type="protein sequence ID" value="MFK7001147.1"/>
    <property type="molecule type" value="Genomic_DNA"/>
</dbReference>
<protein>
    <submittedName>
        <fullName evidence="1">Rpn family recombination-promoting nuclease/putative transposase</fullName>
    </submittedName>
</protein>
<dbReference type="InterPro" id="IPR010106">
    <property type="entry name" value="RpnA"/>
</dbReference>
<dbReference type="PANTHER" id="PTHR41317">
    <property type="entry name" value="PD-(D_E)XK NUCLEASE FAMILY TRANSPOSASE"/>
    <property type="match status" value="1"/>
</dbReference>
<dbReference type="RefSeq" id="WP_088400041.1">
    <property type="nucleotide sequence ID" value="NZ_CP067377.1"/>
</dbReference>
<sequence>MRAKYINPFTDFGFKKIFGEEASKPQLIDFLNSILPLTNQIVNLSFKNTEQLGLTDLDRKAVYDIYCENEKGEKFIVELQKAKQNFFKDRTIYYSTFPIREQAEKGNWNFNLTAVFCIGILDFTFDDYENEPEKSEVLHTIKLKNQNGKVFYDKLTYIYLEMPNFLKAENELNTRLDKWLYFIKHLEELEQIPTIFNEDVFTSAFEKAELSKLGYEDLEKYEMNLKYYRDYKNTVDTAFDDGKLEGLLEGRLEGRLEGERKAKLETAKSLKVLGIDTRTIAEATGLSKEEIENC</sequence>
<accession>A0ABW8P9B8</accession>
<comment type="caution">
    <text evidence="1">The sequence shown here is derived from an EMBL/GenBank/DDBJ whole genome shotgun (WGS) entry which is preliminary data.</text>
</comment>
<dbReference type="Pfam" id="PF12784">
    <property type="entry name" value="PDDEXK_2"/>
    <property type="match status" value="1"/>
</dbReference>